<keyword evidence="2" id="KW-1185">Reference proteome</keyword>
<comment type="caution">
    <text evidence="1">The sequence shown here is derived from an EMBL/GenBank/DDBJ whole genome shotgun (WGS) entry which is preliminary data.</text>
</comment>
<evidence type="ECO:0000313" key="1">
    <source>
        <dbReference type="EMBL" id="KAH6929556.1"/>
    </source>
</evidence>
<dbReference type="Proteomes" id="UP000821845">
    <property type="component" value="Chromosome 5"/>
</dbReference>
<gene>
    <name evidence="1" type="ORF">HPB50_002764</name>
</gene>
<evidence type="ECO:0000313" key="2">
    <source>
        <dbReference type="Proteomes" id="UP000821845"/>
    </source>
</evidence>
<organism evidence="1 2">
    <name type="scientific">Hyalomma asiaticum</name>
    <name type="common">Tick</name>
    <dbReference type="NCBI Taxonomy" id="266040"/>
    <lineage>
        <taxon>Eukaryota</taxon>
        <taxon>Metazoa</taxon>
        <taxon>Ecdysozoa</taxon>
        <taxon>Arthropoda</taxon>
        <taxon>Chelicerata</taxon>
        <taxon>Arachnida</taxon>
        <taxon>Acari</taxon>
        <taxon>Parasitiformes</taxon>
        <taxon>Ixodida</taxon>
        <taxon>Ixodoidea</taxon>
        <taxon>Ixodidae</taxon>
        <taxon>Hyalomminae</taxon>
        <taxon>Hyalomma</taxon>
    </lineage>
</organism>
<dbReference type="EMBL" id="CM023485">
    <property type="protein sequence ID" value="KAH6929556.1"/>
    <property type="molecule type" value="Genomic_DNA"/>
</dbReference>
<name>A0ACB7S6I3_HYAAI</name>
<reference evidence="1" key="1">
    <citation type="submission" date="2020-05" db="EMBL/GenBank/DDBJ databases">
        <title>Large-scale comparative analyses of tick genomes elucidate their genetic diversity and vector capacities.</title>
        <authorList>
            <person name="Jia N."/>
            <person name="Wang J."/>
            <person name="Shi W."/>
            <person name="Du L."/>
            <person name="Sun Y."/>
            <person name="Zhan W."/>
            <person name="Jiang J."/>
            <person name="Wang Q."/>
            <person name="Zhang B."/>
            <person name="Ji P."/>
            <person name="Sakyi L.B."/>
            <person name="Cui X."/>
            <person name="Yuan T."/>
            <person name="Jiang B."/>
            <person name="Yang W."/>
            <person name="Lam T.T.-Y."/>
            <person name="Chang Q."/>
            <person name="Ding S."/>
            <person name="Wang X."/>
            <person name="Zhu J."/>
            <person name="Ruan X."/>
            <person name="Zhao L."/>
            <person name="Wei J."/>
            <person name="Que T."/>
            <person name="Du C."/>
            <person name="Cheng J."/>
            <person name="Dai P."/>
            <person name="Han X."/>
            <person name="Huang E."/>
            <person name="Gao Y."/>
            <person name="Liu J."/>
            <person name="Shao H."/>
            <person name="Ye R."/>
            <person name="Li L."/>
            <person name="Wei W."/>
            <person name="Wang X."/>
            <person name="Wang C."/>
            <person name="Yang T."/>
            <person name="Huo Q."/>
            <person name="Li W."/>
            <person name="Guo W."/>
            <person name="Chen H."/>
            <person name="Zhou L."/>
            <person name="Ni X."/>
            <person name="Tian J."/>
            <person name="Zhou Y."/>
            <person name="Sheng Y."/>
            <person name="Liu T."/>
            <person name="Pan Y."/>
            <person name="Xia L."/>
            <person name="Li J."/>
            <person name="Zhao F."/>
            <person name="Cao W."/>
        </authorList>
    </citation>
    <scope>NUCLEOTIDE SEQUENCE</scope>
    <source>
        <strain evidence="1">Hyas-2018</strain>
    </source>
</reference>
<accession>A0ACB7S6I3</accession>
<proteinExistence type="predicted"/>
<protein>
    <submittedName>
        <fullName evidence="1">Uncharacterized protein</fullName>
    </submittedName>
</protein>
<sequence length="376" mass="41674">MEMGNADFGMREISACRHAWGSVPFLQSSLNALTSRVRRRSGESRNEWVRTCNRFCVCVVVPEGSIDNFPQLVCLSKSRWRHRTEAHWPSPRRRVRDVACGVRCPGLRREACGDGEGEVERRTRVQTWQRPFAAAEKRISAGRMLYVFAVLSVPDKPLENPLQFFLTLPLPTLRQSPSSILEVEKVRVDVGIGRRSVDQPRGGFEVSRKAREPVVIAIHFWTGNPKFSKFSRIRYTKSTLRTCGAGESKGSRDDVVVTTKSLVLEPTKYDRSSTASHRESATSVPRDAVPDAGGLLGIEAKVGEGVAEEGECRGGPFAKITSRGSAGRCSSHWFMLGWLRCFGRREGSFVTASGLVNSEGAVRFAGSSSEPVLEWV</sequence>